<evidence type="ECO:0000256" key="1">
    <source>
        <dbReference type="ARBA" id="ARBA00004651"/>
    </source>
</evidence>
<evidence type="ECO:0000256" key="5">
    <source>
        <dbReference type="ARBA" id="ARBA00022989"/>
    </source>
</evidence>
<accession>B3M8V2</accession>
<feature type="transmembrane region" description="Helical" evidence="9">
    <location>
        <begin position="456"/>
        <end position="477"/>
    </location>
</feature>
<keyword evidence="12" id="KW-1185">Reference proteome</keyword>
<keyword evidence="4 9" id="KW-0812">Transmembrane</keyword>
<dbReference type="STRING" id="7217.B3M8V2"/>
<evidence type="ECO:0000259" key="10">
    <source>
        <dbReference type="Pfam" id="PF00060"/>
    </source>
</evidence>
<evidence type="ECO:0000256" key="2">
    <source>
        <dbReference type="ARBA" id="ARBA00008685"/>
    </source>
</evidence>
<feature type="transmembrane region" description="Helical" evidence="9">
    <location>
        <begin position="387"/>
        <end position="406"/>
    </location>
</feature>
<dbReference type="GO" id="GO:0015276">
    <property type="term" value="F:ligand-gated monoatomic ion channel activity"/>
    <property type="evidence" value="ECO:0007669"/>
    <property type="project" value="InterPro"/>
</dbReference>
<dbReference type="GO" id="GO:0005886">
    <property type="term" value="C:plasma membrane"/>
    <property type="evidence" value="ECO:0007669"/>
    <property type="project" value="UniProtKB-SubCell"/>
</dbReference>
<evidence type="ECO:0000256" key="4">
    <source>
        <dbReference type="ARBA" id="ARBA00022692"/>
    </source>
</evidence>
<dbReference type="eggNOG" id="ENOG502S0WT">
    <property type="taxonomic scope" value="Eukaryota"/>
</dbReference>
<dbReference type="Gene3D" id="1.10.287.70">
    <property type="match status" value="1"/>
</dbReference>
<feature type="transmembrane region" description="Helical" evidence="9">
    <location>
        <begin position="418"/>
        <end position="436"/>
    </location>
</feature>
<dbReference type="GO" id="GO:0043235">
    <property type="term" value="C:receptor complex"/>
    <property type="evidence" value="ECO:0007669"/>
    <property type="project" value="EnsemblMetazoa"/>
</dbReference>
<keyword evidence="5 9" id="KW-1133">Transmembrane helix</keyword>
<dbReference type="Pfam" id="PF00060">
    <property type="entry name" value="Lig_chan"/>
    <property type="match status" value="1"/>
</dbReference>
<evidence type="ECO:0000256" key="3">
    <source>
        <dbReference type="ARBA" id="ARBA00022475"/>
    </source>
</evidence>
<dbReference type="SUPFAM" id="SSF53850">
    <property type="entry name" value="Periplasmic binding protein-like II"/>
    <property type="match status" value="1"/>
</dbReference>
<evidence type="ECO:0000256" key="8">
    <source>
        <dbReference type="ARBA" id="ARBA00023180"/>
    </source>
</evidence>
<keyword evidence="6 9" id="KW-0472">Membrane</keyword>
<protein>
    <recommendedName>
        <fullName evidence="10">Ionotropic glutamate receptor C-terminal domain-containing protein</fullName>
    </recommendedName>
</protein>
<dbReference type="GO" id="GO:0071683">
    <property type="term" value="C:sensory dendrite"/>
    <property type="evidence" value="ECO:0007669"/>
    <property type="project" value="EnsemblMetazoa"/>
</dbReference>
<dbReference type="InterPro" id="IPR001320">
    <property type="entry name" value="Iontro_rcpt_C"/>
</dbReference>
<dbReference type="HOGENOM" id="CLU_025015_2_0_1"/>
<dbReference type="Proteomes" id="UP000007801">
    <property type="component" value="Unassembled WGS sequence"/>
</dbReference>
<proteinExistence type="inferred from homology"/>
<dbReference type="AlphaFoldDB" id="B3M8V2"/>
<dbReference type="PANTHER" id="PTHR42643:SF40">
    <property type="entry name" value="IONOTROPIC RECEPTOR 41A-RELATED"/>
    <property type="match status" value="1"/>
</dbReference>
<comment type="subcellular location">
    <subcellularLocation>
        <location evidence="1">Cell membrane</location>
        <topology evidence="1">Multi-pass membrane protein</topology>
    </subcellularLocation>
</comment>
<evidence type="ECO:0000313" key="12">
    <source>
        <dbReference type="Proteomes" id="UP000007801"/>
    </source>
</evidence>
<dbReference type="EMBL" id="CH902618">
    <property type="protein sequence ID" value="EDV41103.2"/>
    <property type="molecule type" value="Genomic_DNA"/>
</dbReference>
<feature type="transmembrane region" description="Helical" evidence="9">
    <location>
        <begin position="646"/>
        <end position="670"/>
    </location>
</feature>
<keyword evidence="8" id="KW-0325">Glycoprotein</keyword>
<sequence>MHPAMSSLLIEANYWSAVLSFLGKISFKCQQEIHIFDVACLAGQHFTNSHATCILWHSDFDFQLKAVEPIPVIIMNSQNWENYSDGYDIYDWNQKRREFEANGISYNDWTLRLTVAIEHSQCETFIAFEEQIREFARYFYHSSIYSIWRSQRNRFIFVCTEDLLAQQQDHFLSQYIFHDQPNIILVTSAYLNSSTFDIKINRFVGKRSFEVIPPPVEFDLIQIYDAQVQEITWENGRNNDVPQKLRNLQGREIIIGIFDYKPFMVLDREKQPTVFDRARSKADVFIDGTDVRLMMIFCELHNCTVQVDTSEPSDWGDIYTNATGIGLVGMILDRRNDYGIGGMYLWYEAYQFMDITHFLGRSGVTCLVPSPNRLISWTLLLRPFQSALWLGVMLCLLLECLALCVTRRWESSSVPGSHTWFGSLMFGCISTLKLFVNQSTSYVTSSYSLRTVLVASYMIDIILTTVYSGGLAAILTLPTMEEAADSRQRLFDHKLIWTGTSQVWITTIDEGSADPVLLGLMEHYRVFDAEQISDFSQSEQMGFVVERMQFGHLGNTELIPNRALERLKLMEDDIYFAFTVAFVPRLWAHLEAYNDFILAWHSSGMDKFWEWKIAADYMSAQRQNRIVASQKLTLDIGPKKLGIDNFIGLILLWCFGMICSLLTFVGEIWLRREIPIY</sequence>
<evidence type="ECO:0000256" key="7">
    <source>
        <dbReference type="ARBA" id="ARBA00023170"/>
    </source>
</evidence>
<evidence type="ECO:0000313" key="11">
    <source>
        <dbReference type="EMBL" id="EDV41103.2"/>
    </source>
</evidence>
<keyword evidence="3" id="KW-1003">Cell membrane</keyword>
<dbReference type="InterPro" id="IPR052192">
    <property type="entry name" value="Insect_Ionotropic_Sensory_Rcpt"/>
</dbReference>
<name>B3M8V2_DROAN</name>
<comment type="similarity">
    <text evidence="2">Belongs to the glutamate-gated ion channel (TC 1.A.10.1) family.</text>
</comment>
<dbReference type="InParanoid" id="B3M8V2"/>
<reference evidence="11 12" key="1">
    <citation type="journal article" date="2007" name="Nature">
        <title>Evolution of genes and genomes on the Drosophila phylogeny.</title>
        <authorList>
            <consortium name="Drosophila 12 Genomes Consortium"/>
            <person name="Clark A.G."/>
            <person name="Eisen M.B."/>
            <person name="Smith D.R."/>
            <person name="Bergman C.M."/>
            <person name="Oliver B."/>
            <person name="Markow T.A."/>
            <person name="Kaufman T.C."/>
            <person name="Kellis M."/>
            <person name="Gelbart W."/>
            <person name="Iyer V.N."/>
            <person name="Pollard D.A."/>
            <person name="Sackton T.B."/>
            <person name="Larracuente A.M."/>
            <person name="Singh N.D."/>
            <person name="Abad J.P."/>
            <person name="Abt D.N."/>
            <person name="Adryan B."/>
            <person name="Aguade M."/>
            <person name="Akashi H."/>
            <person name="Anderson W.W."/>
            <person name="Aquadro C.F."/>
            <person name="Ardell D.H."/>
            <person name="Arguello R."/>
            <person name="Artieri C.G."/>
            <person name="Barbash D.A."/>
            <person name="Barker D."/>
            <person name="Barsanti P."/>
            <person name="Batterham P."/>
            <person name="Batzoglou S."/>
            <person name="Begun D."/>
            <person name="Bhutkar A."/>
            <person name="Blanco E."/>
            <person name="Bosak S.A."/>
            <person name="Bradley R.K."/>
            <person name="Brand A.D."/>
            <person name="Brent M.R."/>
            <person name="Brooks A.N."/>
            <person name="Brown R.H."/>
            <person name="Butlin R.K."/>
            <person name="Caggese C."/>
            <person name="Calvi B.R."/>
            <person name="Bernardo de Carvalho A."/>
            <person name="Caspi A."/>
            <person name="Castrezana S."/>
            <person name="Celniker S.E."/>
            <person name="Chang J.L."/>
            <person name="Chapple C."/>
            <person name="Chatterji S."/>
            <person name="Chinwalla A."/>
            <person name="Civetta A."/>
            <person name="Clifton S.W."/>
            <person name="Comeron J.M."/>
            <person name="Costello J.C."/>
            <person name="Coyne J.A."/>
            <person name="Daub J."/>
            <person name="David R.G."/>
            <person name="Delcher A.L."/>
            <person name="Delehaunty K."/>
            <person name="Do C.B."/>
            <person name="Ebling H."/>
            <person name="Edwards K."/>
            <person name="Eickbush T."/>
            <person name="Evans J.D."/>
            <person name="Filipski A."/>
            <person name="Findeiss S."/>
            <person name="Freyhult E."/>
            <person name="Fulton L."/>
            <person name="Fulton R."/>
            <person name="Garcia A.C."/>
            <person name="Gardiner A."/>
            <person name="Garfield D.A."/>
            <person name="Garvin B.E."/>
            <person name="Gibson G."/>
            <person name="Gilbert D."/>
            <person name="Gnerre S."/>
            <person name="Godfrey J."/>
            <person name="Good R."/>
            <person name="Gotea V."/>
            <person name="Gravely B."/>
            <person name="Greenberg A.J."/>
            <person name="Griffiths-Jones S."/>
            <person name="Gross S."/>
            <person name="Guigo R."/>
            <person name="Gustafson E.A."/>
            <person name="Haerty W."/>
            <person name="Hahn M.W."/>
            <person name="Halligan D.L."/>
            <person name="Halpern A.L."/>
            <person name="Halter G.M."/>
            <person name="Han M.V."/>
            <person name="Heger A."/>
            <person name="Hillier L."/>
            <person name="Hinrichs A.S."/>
            <person name="Holmes I."/>
            <person name="Hoskins R.A."/>
            <person name="Hubisz M.J."/>
            <person name="Hultmark D."/>
            <person name="Huntley M.A."/>
            <person name="Jaffe D.B."/>
            <person name="Jagadeeshan S."/>
            <person name="Jeck W.R."/>
            <person name="Johnson J."/>
            <person name="Jones C.D."/>
            <person name="Jordan W.C."/>
            <person name="Karpen G.H."/>
            <person name="Kataoka E."/>
            <person name="Keightley P.D."/>
            <person name="Kheradpour P."/>
            <person name="Kirkness E.F."/>
            <person name="Koerich L.B."/>
            <person name="Kristiansen K."/>
            <person name="Kudrna D."/>
            <person name="Kulathinal R.J."/>
            <person name="Kumar S."/>
            <person name="Kwok R."/>
            <person name="Lander E."/>
            <person name="Langley C.H."/>
            <person name="Lapoint R."/>
            <person name="Lazzaro B.P."/>
            <person name="Lee S.J."/>
            <person name="Levesque L."/>
            <person name="Li R."/>
            <person name="Lin C.F."/>
            <person name="Lin M.F."/>
            <person name="Lindblad-Toh K."/>
            <person name="Llopart A."/>
            <person name="Long M."/>
            <person name="Low L."/>
            <person name="Lozovsky E."/>
            <person name="Lu J."/>
            <person name="Luo M."/>
            <person name="Machado C.A."/>
            <person name="Makalowski W."/>
            <person name="Marzo M."/>
            <person name="Matsuda M."/>
            <person name="Matzkin L."/>
            <person name="McAllister B."/>
            <person name="McBride C.S."/>
            <person name="McKernan B."/>
            <person name="McKernan K."/>
            <person name="Mendez-Lago M."/>
            <person name="Minx P."/>
            <person name="Mollenhauer M.U."/>
            <person name="Montooth K."/>
            <person name="Mount S.M."/>
            <person name="Mu X."/>
            <person name="Myers E."/>
            <person name="Negre B."/>
            <person name="Newfeld S."/>
            <person name="Nielsen R."/>
            <person name="Noor M.A."/>
            <person name="O'Grady P."/>
            <person name="Pachter L."/>
            <person name="Papaceit M."/>
            <person name="Parisi M.J."/>
            <person name="Parisi M."/>
            <person name="Parts L."/>
            <person name="Pedersen J.S."/>
            <person name="Pesole G."/>
            <person name="Phillippy A.M."/>
            <person name="Ponting C.P."/>
            <person name="Pop M."/>
            <person name="Porcelli D."/>
            <person name="Powell J.R."/>
            <person name="Prohaska S."/>
            <person name="Pruitt K."/>
            <person name="Puig M."/>
            <person name="Quesneville H."/>
            <person name="Ram K.R."/>
            <person name="Rand D."/>
            <person name="Rasmussen M.D."/>
            <person name="Reed L.K."/>
            <person name="Reenan R."/>
            <person name="Reily A."/>
            <person name="Remington K.A."/>
            <person name="Rieger T.T."/>
            <person name="Ritchie M.G."/>
            <person name="Robin C."/>
            <person name="Rogers Y.H."/>
            <person name="Rohde C."/>
            <person name="Rozas J."/>
            <person name="Rubenfield M.J."/>
            <person name="Ruiz A."/>
            <person name="Russo S."/>
            <person name="Salzberg S.L."/>
            <person name="Sanchez-Gracia A."/>
            <person name="Saranga D.J."/>
            <person name="Sato H."/>
            <person name="Schaeffer S.W."/>
            <person name="Schatz M.C."/>
            <person name="Schlenke T."/>
            <person name="Schwartz R."/>
            <person name="Segarra C."/>
            <person name="Singh R.S."/>
            <person name="Sirot L."/>
            <person name="Sirota M."/>
            <person name="Sisneros N.B."/>
            <person name="Smith C.D."/>
            <person name="Smith T.F."/>
            <person name="Spieth J."/>
            <person name="Stage D.E."/>
            <person name="Stark A."/>
            <person name="Stephan W."/>
            <person name="Strausberg R.L."/>
            <person name="Strempel S."/>
            <person name="Sturgill D."/>
            <person name="Sutton G."/>
            <person name="Sutton G.G."/>
            <person name="Tao W."/>
            <person name="Teichmann S."/>
            <person name="Tobari Y.N."/>
            <person name="Tomimura Y."/>
            <person name="Tsolas J.M."/>
            <person name="Valente V.L."/>
            <person name="Venter E."/>
            <person name="Venter J.C."/>
            <person name="Vicario S."/>
            <person name="Vieira F.G."/>
            <person name="Vilella A.J."/>
            <person name="Villasante A."/>
            <person name="Walenz B."/>
            <person name="Wang J."/>
            <person name="Wasserman M."/>
            <person name="Watts T."/>
            <person name="Wilson D."/>
            <person name="Wilson R.K."/>
            <person name="Wing R.A."/>
            <person name="Wolfner M.F."/>
            <person name="Wong A."/>
            <person name="Wong G.K."/>
            <person name="Wu C.I."/>
            <person name="Wu G."/>
            <person name="Yamamoto D."/>
            <person name="Yang H.P."/>
            <person name="Yang S.P."/>
            <person name="Yorke J.A."/>
            <person name="Yoshida K."/>
            <person name="Zdobnov E."/>
            <person name="Zhang P."/>
            <person name="Zhang Y."/>
            <person name="Zimin A.V."/>
            <person name="Baldwin J."/>
            <person name="Abdouelleil A."/>
            <person name="Abdulkadir J."/>
            <person name="Abebe A."/>
            <person name="Abera B."/>
            <person name="Abreu J."/>
            <person name="Acer S.C."/>
            <person name="Aftuck L."/>
            <person name="Alexander A."/>
            <person name="An P."/>
            <person name="Anderson E."/>
            <person name="Anderson S."/>
            <person name="Arachi H."/>
            <person name="Azer M."/>
            <person name="Bachantsang P."/>
            <person name="Barry A."/>
            <person name="Bayul T."/>
            <person name="Berlin A."/>
            <person name="Bessette D."/>
            <person name="Bloom T."/>
            <person name="Blye J."/>
            <person name="Boguslavskiy L."/>
            <person name="Bonnet C."/>
            <person name="Boukhgalter B."/>
            <person name="Bourzgui I."/>
            <person name="Brown A."/>
            <person name="Cahill P."/>
            <person name="Channer S."/>
            <person name="Cheshatsang Y."/>
            <person name="Chuda L."/>
            <person name="Citroen M."/>
            <person name="Collymore A."/>
            <person name="Cooke P."/>
            <person name="Costello M."/>
            <person name="D'Aco K."/>
            <person name="Daza R."/>
            <person name="De Haan G."/>
            <person name="DeGray S."/>
            <person name="DeMaso C."/>
            <person name="Dhargay N."/>
            <person name="Dooley K."/>
            <person name="Dooley E."/>
            <person name="Doricent M."/>
            <person name="Dorje P."/>
            <person name="Dorjee K."/>
            <person name="Dupes A."/>
            <person name="Elong R."/>
            <person name="Falk J."/>
            <person name="Farina A."/>
            <person name="Faro S."/>
            <person name="Ferguson D."/>
            <person name="Fisher S."/>
            <person name="Foley C.D."/>
            <person name="Franke A."/>
            <person name="Friedrich D."/>
            <person name="Gadbois L."/>
            <person name="Gearin G."/>
            <person name="Gearin C.R."/>
            <person name="Giannoukos G."/>
            <person name="Goode T."/>
            <person name="Graham J."/>
            <person name="Grandbois E."/>
            <person name="Grewal S."/>
            <person name="Gyaltsen K."/>
            <person name="Hafez N."/>
            <person name="Hagos B."/>
            <person name="Hall J."/>
            <person name="Henson C."/>
            <person name="Hollinger A."/>
            <person name="Honan T."/>
            <person name="Huard M.D."/>
            <person name="Hughes L."/>
            <person name="Hurhula B."/>
            <person name="Husby M.E."/>
            <person name="Kamat A."/>
            <person name="Kanga B."/>
            <person name="Kashin S."/>
            <person name="Khazanovich D."/>
            <person name="Kisner P."/>
            <person name="Lance K."/>
            <person name="Lara M."/>
            <person name="Lee W."/>
            <person name="Lennon N."/>
            <person name="Letendre F."/>
            <person name="LeVine R."/>
            <person name="Lipovsky A."/>
            <person name="Liu X."/>
            <person name="Liu J."/>
            <person name="Liu S."/>
            <person name="Lokyitsang T."/>
            <person name="Lokyitsang Y."/>
            <person name="Lubonja R."/>
            <person name="Lui A."/>
            <person name="MacDonald P."/>
            <person name="Magnisalis V."/>
            <person name="Maru K."/>
            <person name="Matthews C."/>
            <person name="McCusker W."/>
            <person name="McDonough S."/>
            <person name="Mehta T."/>
            <person name="Meldrim J."/>
            <person name="Meneus L."/>
            <person name="Mihai O."/>
            <person name="Mihalev A."/>
            <person name="Mihova T."/>
            <person name="Mittelman R."/>
            <person name="Mlenga V."/>
            <person name="Montmayeur A."/>
            <person name="Mulrain L."/>
            <person name="Navidi A."/>
            <person name="Naylor J."/>
            <person name="Negash T."/>
            <person name="Nguyen T."/>
            <person name="Nguyen N."/>
            <person name="Nicol R."/>
            <person name="Norbu C."/>
            <person name="Norbu N."/>
            <person name="Novod N."/>
            <person name="O'Neill B."/>
            <person name="Osman S."/>
            <person name="Markiewicz E."/>
            <person name="Oyono O.L."/>
            <person name="Patti C."/>
            <person name="Phunkhang P."/>
            <person name="Pierre F."/>
            <person name="Priest M."/>
            <person name="Raghuraman S."/>
            <person name="Rege F."/>
            <person name="Reyes R."/>
            <person name="Rise C."/>
            <person name="Rogov P."/>
            <person name="Ross K."/>
            <person name="Ryan E."/>
            <person name="Settipalli S."/>
            <person name="Shea T."/>
            <person name="Sherpa N."/>
            <person name="Shi L."/>
            <person name="Shih D."/>
            <person name="Sparrow T."/>
            <person name="Spaulding J."/>
            <person name="Stalker J."/>
            <person name="Stange-Thomann N."/>
            <person name="Stavropoulos S."/>
            <person name="Stone C."/>
            <person name="Strader C."/>
            <person name="Tesfaye S."/>
            <person name="Thomson T."/>
            <person name="Thoulutsang Y."/>
            <person name="Thoulutsang D."/>
            <person name="Topham K."/>
            <person name="Topping I."/>
            <person name="Tsamla T."/>
            <person name="Vassiliev H."/>
            <person name="Vo A."/>
            <person name="Wangchuk T."/>
            <person name="Wangdi T."/>
            <person name="Weiand M."/>
            <person name="Wilkinson J."/>
            <person name="Wilson A."/>
            <person name="Yadav S."/>
            <person name="Young G."/>
            <person name="Yu Q."/>
            <person name="Zembek L."/>
            <person name="Zhong D."/>
            <person name="Zimmer A."/>
            <person name="Zwirko Z."/>
            <person name="Jaffe D.B."/>
            <person name="Alvarez P."/>
            <person name="Brockman W."/>
            <person name="Butler J."/>
            <person name="Chin C."/>
            <person name="Gnerre S."/>
            <person name="Grabherr M."/>
            <person name="Kleber M."/>
            <person name="Mauceli E."/>
            <person name="MacCallum I."/>
        </authorList>
    </citation>
    <scope>NUCLEOTIDE SEQUENCE [LARGE SCALE GENOMIC DNA]</scope>
    <source>
        <strain evidence="12">Tucson 14024-0371.13</strain>
    </source>
</reference>
<dbReference type="Gene3D" id="3.40.190.10">
    <property type="entry name" value="Periplasmic binding protein-like II"/>
    <property type="match status" value="1"/>
</dbReference>
<feature type="domain" description="Ionotropic glutamate receptor C-terminal" evidence="10">
    <location>
        <begin position="386"/>
        <end position="656"/>
    </location>
</feature>
<evidence type="ECO:0000256" key="6">
    <source>
        <dbReference type="ARBA" id="ARBA00023136"/>
    </source>
</evidence>
<gene>
    <name evidence="11" type="primary">Dana\GF23592</name>
    <name evidence="11" type="synonym">dana_GLEANR_8380</name>
    <name evidence="11" type="ORF">GF23592</name>
</gene>
<dbReference type="OrthoDB" id="8182981at2759"/>
<keyword evidence="7" id="KW-0675">Receptor</keyword>
<organism evidence="11 12">
    <name type="scientific">Drosophila ananassae</name>
    <name type="common">Fruit fly</name>
    <dbReference type="NCBI Taxonomy" id="7217"/>
    <lineage>
        <taxon>Eukaryota</taxon>
        <taxon>Metazoa</taxon>
        <taxon>Ecdysozoa</taxon>
        <taxon>Arthropoda</taxon>
        <taxon>Hexapoda</taxon>
        <taxon>Insecta</taxon>
        <taxon>Pterygota</taxon>
        <taxon>Neoptera</taxon>
        <taxon>Endopterygota</taxon>
        <taxon>Diptera</taxon>
        <taxon>Brachycera</taxon>
        <taxon>Muscomorpha</taxon>
        <taxon>Ephydroidea</taxon>
        <taxon>Drosophilidae</taxon>
        <taxon>Drosophila</taxon>
        <taxon>Sophophora</taxon>
    </lineage>
</organism>
<dbReference type="FunFam" id="3.40.190.10:FF:000312">
    <property type="entry name" value="Ionotropic receptor 41a"/>
    <property type="match status" value="1"/>
</dbReference>
<evidence type="ECO:0000256" key="9">
    <source>
        <dbReference type="SAM" id="Phobius"/>
    </source>
</evidence>
<dbReference type="GO" id="GO:0004984">
    <property type="term" value="F:olfactory receptor activity"/>
    <property type="evidence" value="ECO:0007669"/>
    <property type="project" value="EnsemblMetazoa"/>
</dbReference>
<dbReference type="PANTHER" id="PTHR42643">
    <property type="entry name" value="IONOTROPIC RECEPTOR 20A-RELATED"/>
    <property type="match status" value="1"/>
</dbReference>